<organism evidence="4 5">
    <name type="scientific">Lentibacillus halophilus</name>
    <dbReference type="NCBI Taxonomy" id="295065"/>
    <lineage>
        <taxon>Bacteria</taxon>
        <taxon>Bacillati</taxon>
        <taxon>Bacillota</taxon>
        <taxon>Bacilli</taxon>
        <taxon>Bacillales</taxon>
        <taxon>Bacillaceae</taxon>
        <taxon>Lentibacillus</taxon>
    </lineage>
</organism>
<protein>
    <submittedName>
        <fullName evidence="4">ComG operon protein ComGD</fullName>
    </submittedName>
</protein>
<dbReference type="Proteomes" id="UP001501459">
    <property type="component" value="Unassembled WGS sequence"/>
</dbReference>
<dbReference type="EMBL" id="BAAADM010000054">
    <property type="protein sequence ID" value="GAA0443399.1"/>
    <property type="molecule type" value="Genomic_DNA"/>
</dbReference>
<dbReference type="SUPFAM" id="SSF54523">
    <property type="entry name" value="Pili subunits"/>
    <property type="match status" value="1"/>
</dbReference>
<keyword evidence="3" id="KW-0472">Membrane</keyword>
<keyword evidence="2" id="KW-0178">Competence</keyword>
<evidence type="ECO:0000313" key="5">
    <source>
        <dbReference type="Proteomes" id="UP001501459"/>
    </source>
</evidence>
<name>A0ABN0ZCM9_9BACI</name>
<sequence length="149" mass="16737">MNGHHEDGFTLIEMLIVLAVWSVILLLVAPMPLPVLEKQTEKHFLETLQMDLLYTQSLSYNDADTTYSLTFPDDHHYVIKDVTFASSGEIVVTRTVPDGWNVQPRTLPAISFNERGTIRKSGTFSIQTSSSTYNIVCPLGKGRCYIAEK</sequence>
<evidence type="ECO:0000256" key="1">
    <source>
        <dbReference type="ARBA" id="ARBA00004241"/>
    </source>
</evidence>
<proteinExistence type="predicted"/>
<dbReference type="InterPro" id="IPR045584">
    <property type="entry name" value="Pilin-like"/>
</dbReference>
<feature type="transmembrane region" description="Helical" evidence="3">
    <location>
        <begin position="12"/>
        <end position="33"/>
    </location>
</feature>
<reference evidence="4 5" key="1">
    <citation type="journal article" date="2019" name="Int. J. Syst. Evol. Microbiol.">
        <title>The Global Catalogue of Microorganisms (GCM) 10K type strain sequencing project: providing services to taxonomists for standard genome sequencing and annotation.</title>
        <authorList>
            <consortium name="The Broad Institute Genomics Platform"/>
            <consortium name="The Broad Institute Genome Sequencing Center for Infectious Disease"/>
            <person name="Wu L."/>
            <person name="Ma J."/>
        </authorList>
    </citation>
    <scope>NUCLEOTIDE SEQUENCE [LARGE SCALE GENOMIC DNA]</scope>
    <source>
        <strain evidence="4 5">JCM 12149</strain>
    </source>
</reference>
<keyword evidence="5" id="KW-1185">Reference proteome</keyword>
<comment type="caution">
    <text evidence="4">The sequence shown here is derived from an EMBL/GenBank/DDBJ whole genome shotgun (WGS) entry which is preliminary data.</text>
</comment>
<keyword evidence="3" id="KW-0812">Transmembrane</keyword>
<dbReference type="PIRSF" id="PIRSF021292">
    <property type="entry name" value="Competence_ComGD"/>
    <property type="match status" value="1"/>
</dbReference>
<dbReference type="NCBIfam" id="TIGR02532">
    <property type="entry name" value="IV_pilin_GFxxxE"/>
    <property type="match status" value="1"/>
</dbReference>
<dbReference type="RefSeq" id="WP_343752865.1">
    <property type="nucleotide sequence ID" value="NZ_BAAADM010000054.1"/>
</dbReference>
<dbReference type="InterPro" id="IPR016785">
    <property type="entry name" value="ComGD"/>
</dbReference>
<dbReference type="Pfam" id="PF07963">
    <property type="entry name" value="N_methyl"/>
    <property type="match status" value="1"/>
</dbReference>
<gene>
    <name evidence="4" type="primary">comGD</name>
    <name evidence="4" type="ORF">GCM10008983_20770</name>
</gene>
<accession>A0ABN0ZCM9</accession>
<comment type="subcellular location">
    <subcellularLocation>
        <location evidence="1">Cell surface</location>
    </subcellularLocation>
</comment>
<evidence type="ECO:0000256" key="3">
    <source>
        <dbReference type="SAM" id="Phobius"/>
    </source>
</evidence>
<evidence type="ECO:0000313" key="4">
    <source>
        <dbReference type="EMBL" id="GAA0443399.1"/>
    </source>
</evidence>
<dbReference type="InterPro" id="IPR012902">
    <property type="entry name" value="N_methyl_site"/>
</dbReference>
<dbReference type="NCBIfam" id="NF040982">
    <property type="entry name" value="ComGD"/>
    <property type="match status" value="1"/>
</dbReference>
<evidence type="ECO:0000256" key="2">
    <source>
        <dbReference type="ARBA" id="ARBA00023287"/>
    </source>
</evidence>
<keyword evidence="3" id="KW-1133">Transmembrane helix</keyword>